<evidence type="ECO:0000313" key="6">
    <source>
        <dbReference type="EMBL" id="EMG46312.1"/>
    </source>
</evidence>
<dbReference type="InterPro" id="IPR003604">
    <property type="entry name" value="Matrin/U1-like-C_Znf_C2H2"/>
</dbReference>
<feature type="region of interest" description="Disordered" evidence="4">
    <location>
        <begin position="355"/>
        <end position="395"/>
    </location>
</feature>
<dbReference type="Pfam" id="PF12171">
    <property type="entry name" value="zf-C2H2_jaz"/>
    <property type="match status" value="1"/>
</dbReference>
<keyword evidence="7" id="KW-1185">Reference proteome</keyword>
<accession>M3HGC2</accession>
<keyword evidence="2" id="KW-0863">Zinc-finger</keyword>
<evidence type="ECO:0000256" key="1">
    <source>
        <dbReference type="ARBA" id="ARBA00022723"/>
    </source>
</evidence>
<sequence length="414" mass="48793">MNNFIEQQRSSIEDCDILEEAVSNRFLKNPHSLPKFLRPTKDILLSKISKPKTTRKISLLEQYELKYFLDQYNQTIKNLNHCIDHEQSLLDKDLESLTESNSFTKFDELINSIPSNNEIVKDPRFLYSSFSSLNKEKHPHDAILKSNKKTGREQEYIKRKHFLSLAASHLGNSIIDETIDLHHFHDLYVKNIENVSYIEYLYKFANFPYPKINGNYHKYLSELSQFLEKKLVELHPLIDHEQLMKSWKSEFGNTNEKESETNDKGEVYCKPCNKFISENVYKFHIDSKKHKKNASKETQSDDLIPWLEYLISKLTDELTLDLEYTKSQAEKTSHYSEREWKIDQQAQHDIENEFVSVDNKDELANDNEDDSDSDDDLDDSFKHLPVGPDGAPMPFWSRGIKEKFKEKTRRFCRS</sequence>
<dbReference type="Gene3D" id="3.30.160.60">
    <property type="entry name" value="Classic Zinc Finger"/>
    <property type="match status" value="1"/>
</dbReference>
<dbReference type="HOGENOM" id="CLU_027160_1_1_1"/>
<dbReference type="InterPro" id="IPR036236">
    <property type="entry name" value="Znf_C2H2_sf"/>
</dbReference>
<dbReference type="STRING" id="1245528.M3HGC2"/>
<comment type="caution">
    <text evidence="6">The sequence shown here is derived from an EMBL/GenBank/DDBJ whole genome shotgun (WGS) entry which is preliminary data.</text>
</comment>
<evidence type="ECO:0000256" key="3">
    <source>
        <dbReference type="ARBA" id="ARBA00022833"/>
    </source>
</evidence>
<dbReference type="InterPro" id="IPR022755">
    <property type="entry name" value="Znf_C2H2_jaz"/>
</dbReference>
<dbReference type="Pfam" id="PF16958">
    <property type="entry name" value="PRP9_N"/>
    <property type="match status" value="1"/>
</dbReference>
<dbReference type="SMART" id="SM00451">
    <property type="entry name" value="ZnF_U1"/>
    <property type="match status" value="1"/>
</dbReference>
<dbReference type="AlphaFoldDB" id="M3HGC2"/>
<dbReference type="OrthoDB" id="2160351at2759"/>
<protein>
    <recommendedName>
        <fullName evidence="5">U1-type domain-containing protein</fullName>
    </recommendedName>
</protein>
<dbReference type="GO" id="GO:0003676">
    <property type="term" value="F:nucleic acid binding"/>
    <property type="evidence" value="ECO:0007669"/>
    <property type="project" value="InterPro"/>
</dbReference>
<name>M3HGC2_CANMX</name>
<organism evidence="6 7">
    <name type="scientific">Candida maltosa (strain Xu316)</name>
    <name type="common">Yeast</name>
    <dbReference type="NCBI Taxonomy" id="1245528"/>
    <lineage>
        <taxon>Eukaryota</taxon>
        <taxon>Fungi</taxon>
        <taxon>Dikarya</taxon>
        <taxon>Ascomycota</taxon>
        <taxon>Saccharomycotina</taxon>
        <taxon>Pichiomycetes</taxon>
        <taxon>Debaryomycetaceae</taxon>
        <taxon>Candida/Lodderomyces clade</taxon>
        <taxon>Candida</taxon>
    </lineage>
</organism>
<keyword evidence="3" id="KW-0862">Zinc</keyword>
<feature type="compositionally biased region" description="Acidic residues" evidence="4">
    <location>
        <begin position="364"/>
        <end position="378"/>
    </location>
</feature>
<gene>
    <name evidence="6" type="ORF">G210_3431</name>
</gene>
<evidence type="ECO:0000256" key="2">
    <source>
        <dbReference type="ARBA" id="ARBA00022771"/>
    </source>
</evidence>
<dbReference type="InterPro" id="IPR031590">
    <property type="entry name" value="PRP9_N"/>
</dbReference>
<keyword evidence="1" id="KW-0479">Metal-binding</keyword>
<dbReference type="EMBL" id="AOGT01002046">
    <property type="protein sequence ID" value="EMG46312.1"/>
    <property type="molecule type" value="Genomic_DNA"/>
</dbReference>
<feature type="domain" description="U1-type" evidence="5">
    <location>
        <begin position="264"/>
        <end position="297"/>
    </location>
</feature>
<dbReference type="eggNOG" id="KOG2636">
    <property type="taxonomic scope" value="Eukaryota"/>
</dbReference>
<evidence type="ECO:0000313" key="7">
    <source>
        <dbReference type="Proteomes" id="UP000011777"/>
    </source>
</evidence>
<reference evidence="6 7" key="1">
    <citation type="submission" date="2013-02" db="EMBL/GenBank/DDBJ databases">
        <title>Genome sequence of Candida maltosa Xu316, a potential industrial strain for xylitol and ethanol production.</title>
        <authorList>
            <person name="Yu J."/>
            <person name="Wang Q."/>
            <person name="Geng X."/>
            <person name="Bao W."/>
            <person name="He P."/>
            <person name="Cai J."/>
        </authorList>
    </citation>
    <scope>NUCLEOTIDE SEQUENCE [LARGE SCALE GENOMIC DNA]</scope>
    <source>
        <strain evidence="7">Xu316</strain>
    </source>
</reference>
<evidence type="ECO:0000259" key="5">
    <source>
        <dbReference type="SMART" id="SM00451"/>
    </source>
</evidence>
<dbReference type="OMA" id="IPHWLYK"/>
<dbReference type="SUPFAM" id="SSF57667">
    <property type="entry name" value="beta-beta-alpha zinc fingers"/>
    <property type="match status" value="1"/>
</dbReference>
<dbReference type="GO" id="GO:0008270">
    <property type="term" value="F:zinc ion binding"/>
    <property type="evidence" value="ECO:0007669"/>
    <property type="project" value="UniProtKB-KW"/>
</dbReference>
<proteinExistence type="predicted"/>
<evidence type="ECO:0000256" key="4">
    <source>
        <dbReference type="SAM" id="MobiDB-lite"/>
    </source>
</evidence>
<dbReference type="Proteomes" id="UP000011777">
    <property type="component" value="Unassembled WGS sequence"/>
</dbReference>